<evidence type="ECO:0000256" key="1">
    <source>
        <dbReference type="ARBA" id="ARBA00023002"/>
    </source>
</evidence>
<dbReference type="InterPro" id="IPR049062">
    <property type="entry name" value="NAD_Glu_DH_ACT2"/>
</dbReference>
<dbReference type="PANTHER" id="PTHR43403:SF1">
    <property type="entry name" value="NAD-SPECIFIC GLUTAMATE DEHYDROGENASE"/>
    <property type="match status" value="1"/>
</dbReference>
<feature type="domain" description="NAD-glutamate dehydrogenase catalytic" evidence="2">
    <location>
        <begin position="693"/>
        <end position="1184"/>
    </location>
</feature>
<dbReference type="PIRSF" id="PIRSF036761">
    <property type="entry name" value="GDH_Mll4104"/>
    <property type="match status" value="1"/>
</dbReference>
<keyword evidence="1" id="KW-0560">Oxidoreductase</keyword>
<dbReference type="InterPro" id="IPR048381">
    <property type="entry name" value="GDH_C"/>
</dbReference>
<evidence type="ECO:0000313" key="8">
    <source>
        <dbReference type="Proteomes" id="UP000438476"/>
    </source>
</evidence>
<dbReference type="Pfam" id="PF21073">
    <property type="entry name" value="GDH_HM1"/>
    <property type="match status" value="1"/>
</dbReference>
<dbReference type="InterPro" id="IPR007780">
    <property type="entry name" value="NAD_Glu_DH_bac"/>
</dbReference>
<dbReference type="InterPro" id="IPR049059">
    <property type="entry name" value="NAD_Glu_DH_HM1"/>
</dbReference>
<evidence type="ECO:0000259" key="2">
    <source>
        <dbReference type="Pfam" id="PF05088"/>
    </source>
</evidence>
<feature type="domain" description="NAD-specific glutamate dehydrogenase C-terminal" evidence="3">
    <location>
        <begin position="1230"/>
        <end position="1557"/>
    </location>
</feature>
<dbReference type="InterPro" id="IPR028971">
    <property type="entry name" value="NAD-GDH_cat"/>
</dbReference>
<dbReference type="InterPro" id="IPR046346">
    <property type="entry name" value="Aminoacid_DH-like_N_sf"/>
</dbReference>
<dbReference type="SUPFAM" id="SSF51735">
    <property type="entry name" value="NAD(P)-binding Rossmann-fold domains"/>
    <property type="match status" value="1"/>
</dbReference>
<sequence length="1569" mass="172075">MADMQDRETEDTQLSPAERALAGELSEKICNSLLPGETALDDGPLENASHFLLEAARIREPGKPAILIRSAQDERRVTRIAIINDDMPFLVDSCTALVAEQGAPVDRLLHPVLMVERDANGQLTSISEEESSLRESMIYMETPRLDAKERAALRSGLLSTLDDIAAAVEDWGAMRDRLMQDASSIASEEGAALLKWLSDGQMTQLGHVTRQRDGSQSESMGICRASTNSLLAEESLARAFAWFDDGPGRDQHAPLIIKANQGAQVHRRAPIDLFIIPVTQDGEITALSIHAGLWTSAALAMRPSNVPWLRGQLERIRKDLGFQADSHDAKALIHALTTLPHDLVIGFPDDDIARVATTMMSLVDRPRPKLALVEAPLQRHIFGFVWLPRDMLSTTVRLQVQALLEQETGARTLDWSLVVEGGSLAMLRYVLDIRNVEKDYDEAAIDHQLQDMLRGWTEAVEHELIAVTESGRAAALAHRYADSFPASYRTTYGPAEAARDIERMRRLGTDSEALPLKRDARLYRLKNDAAHELRLKIYQAEGSMPLSDAVPALENFGFRVLAEVPTELQNGTIGTIHDFRLSMADSDDATELLHRDQAIENAISAVINGTSEDDVFNRLVIDTALKAEEANWLRAIYRYLRQTGMGFTIYTVVDALSSAKNVTRALTDLLRARHDPEFDGDREQACEQAEEAVRDGLSHVAAINDDRLLRLYRAVIKAVLRTNAFAPAGNEALAFKLNSPEVPNLPKPVPWREIFVYSRRVEGIHLRAGPVARGGLRWSDRRDDFRTEVLGLMKAQRVKNAVIVPTGAKGGFYPKLLPDPSTDRDGWAAEGKASYQIFIRSLLSITDNIVDDAVVHPDNVVILDGEDPYFVVAADKGTASFSDVANAIAAERDFWLDDAFASGGSHGYDHKAMGITARGAWISVQRHFLEMGVDVQKDPVRVIGCGDMSGDVFGNGMLLSKSIKLVAAFDHRHIFLDPDPDPAASWEERKRLFDLPRSSWADYDESLISSGGGAFARSMKQIPLSEEIRTLLGIEATELDPDSLISAILKAQVDLLWFGGIGTYVKAAYQNNIEVGDPTNDSLRINGRDLNVKVVGEGANLGVTQAGRIEFALQGGRINADFIDNSAGVDCSDNEVNIKIALAAAQRKESLSDDDRNAFLEEMTEDVSQLVLEDNRLQALALSIAEQGGARAIPAQMRLIETLEEIGDLDRRTEGLADAETLSRRASDDRGLTRPELAILLSSAKLALQAALEGSGISEDPSAVPLLLADFPSAMQDRFRQQIINHQLRDEIVATTIANQVINRMGLVQPFELAEEEGASLSKVGAAFLCASRIFDMPSLWHDLETADMSEPARLELFDLAALALRGHMADLIRAGAGDVPSHELIEQLSPAVGELKAEVNALISKAASDHAEAIITRLSEQKAPQDLATRVAELFKLDGAIGLARLSRDTGIPAERLTVSFTELGERLALDWAQGKAALMDPSDPWERLLVAGLARDFQQMRFDFLEILAQRKDAGSDPAFALDVWAESHDAGIKHFRSMINRAQSSSPVSPAMLAQIASQARNLLKS</sequence>
<dbReference type="Gene3D" id="3.40.50.720">
    <property type="entry name" value="NAD(P)-binding Rossmann-like Domain"/>
    <property type="match status" value="1"/>
</dbReference>
<dbReference type="GO" id="GO:0004069">
    <property type="term" value="F:L-aspartate:2-oxoglutarate aminotransferase activity"/>
    <property type="evidence" value="ECO:0007669"/>
    <property type="project" value="InterPro"/>
</dbReference>
<evidence type="ECO:0000259" key="3">
    <source>
        <dbReference type="Pfam" id="PF21074"/>
    </source>
</evidence>
<dbReference type="InterPro" id="IPR024727">
    <property type="entry name" value="NAD_Glu_DH_N_ACT1"/>
</dbReference>
<dbReference type="GO" id="GO:0004352">
    <property type="term" value="F:glutamate dehydrogenase (NAD+) activity"/>
    <property type="evidence" value="ECO:0007669"/>
    <property type="project" value="InterPro"/>
</dbReference>
<dbReference type="GO" id="GO:0006538">
    <property type="term" value="P:L-glutamate catabolic process"/>
    <property type="evidence" value="ECO:0007669"/>
    <property type="project" value="InterPro"/>
</dbReference>
<feature type="domain" description="NAD-glutamate dehydrogenase ACT3" evidence="6">
    <location>
        <begin position="520"/>
        <end position="588"/>
    </location>
</feature>
<dbReference type="OrthoDB" id="9758052at2"/>
<comment type="caution">
    <text evidence="7">The sequence shown here is derived from an EMBL/GenBank/DDBJ whole genome shotgun (WGS) entry which is preliminary data.</text>
</comment>
<protein>
    <submittedName>
        <fullName evidence="7">Glutamate dehydrogenase</fullName>
    </submittedName>
</protein>
<keyword evidence="8" id="KW-1185">Reference proteome</keyword>
<evidence type="ECO:0000259" key="4">
    <source>
        <dbReference type="Pfam" id="PF21075"/>
    </source>
</evidence>
<dbReference type="PANTHER" id="PTHR43403">
    <property type="entry name" value="NAD-SPECIFIC GLUTAMATE DEHYDROGENASE"/>
    <property type="match status" value="1"/>
</dbReference>
<proteinExistence type="predicted"/>
<accession>A0A6I4T4H1</accession>
<dbReference type="InterPro" id="IPR049056">
    <property type="entry name" value="NAD_Glu_DH_HM3"/>
</dbReference>
<dbReference type="Pfam" id="PF21079">
    <property type="entry name" value="GDH_HM2"/>
    <property type="match status" value="1"/>
</dbReference>
<dbReference type="Pfam" id="PF21076">
    <property type="entry name" value="GDH_ACT2"/>
    <property type="match status" value="1"/>
</dbReference>
<dbReference type="Pfam" id="PF05088">
    <property type="entry name" value="Bac_GDH_CD"/>
    <property type="match status" value="1"/>
</dbReference>
<feature type="domain" description="NAD-glutamate dehydrogenase N-terminal ACT1" evidence="4">
    <location>
        <begin position="59"/>
        <end position="156"/>
    </location>
</feature>
<dbReference type="InterPro" id="IPR036291">
    <property type="entry name" value="NAD(P)-bd_dom_sf"/>
</dbReference>
<dbReference type="Pfam" id="PF21075">
    <property type="entry name" value="GDH_ACT1"/>
    <property type="match status" value="1"/>
</dbReference>
<evidence type="ECO:0000259" key="5">
    <source>
        <dbReference type="Pfam" id="PF21076"/>
    </source>
</evidence>
<dbReference type="Pfam" id="PF21074">
    <property type="entry name" value="GDH_C"/>
    <property type="match status" value="1"/>
</dbReference>
<evidence type="ECO:0000259" key="6">
    <source>
        <dbReference type="Pfam" id="PF21077"/>
    </source>
</evidence>
<dbReference type="InterPro" id="IPR049064">
    <property type="entry name" value="NAD_Glu_DH_ACT3"/>
</dbReference>
<dbReference type="Pfam" id="PF21077">
    <property type="entry name" value="GDH_ACT3"/>
    <property type="match status" value="1"/>
</dbReference>
<gene>
    <name evidence="7" type="ORF">GRI91_08475</name>
</gene>
<dbReference type="Pfam" id="PF21078">
    <property type="entry name" value="GDH_HM3"/>
    <property type="match status" value="1"/>
</dbReference>
<feature type="domain" description="NAD-glutamate dehydrogenase ACT2" evidence="5">
    <location>
        <begin position="371"/>
        <end position="457"/>
    </location>
</feature>
<name>A0A6I4T4H1_9SPHN</name>
<evidence type="ECO:0000313" key="7">
    <source>
        <dbReference type="EMBL" id="MXO65787.1"/>
    </source>
</evidence>
<organism evidence="7 8">
    <name type="scientific">Altericroceibacterium endophyticum</name>
    <dbReference type="NCBI Taxonomy" id="1808508"/>
    <lineage>
        <taxon>Bacteria</taxon>
        <taxon>Pseudomonadati</taxon>
        <taxon>Pseudomonadota</taxon>
        <taxon>Alphaproteobacteria</taxon>
        <taxon>Sphingomonadales</taxon>
        <taxon>Erythrobacteraceae</taxon>
        <taxon>Altericroceibacterium</taxon>
    </lineage>
</organism>
<dbReference type="Proteomes" id="UP000438476">
    <property type="component" value="Unassembled WGS sequence"/>
</dbReference>
<reference evidence="7 8" key="1">
    <citation type="submission" date="2019-12" db="EMBL/GenBank/DDBJ databases">
        <title>Genomic-based taxomic classification of the family Erythrobacteraceae.</title>
        <authorList>
            <person name="Xu L."/>
        </authorList>
    </citation>
    <scope>NUCLEOTIDE SEQUENCE [LARGE SCALE GENOMIC DNA]</scope>
    <source>
        <strain evidence="7 8">LMG 29518</strain>
    </source>
</reference>
<dbReference type="InterPro" id="IPR049058">
    <property type="entry name" value="NAD_Glu_DH_HM2"/>
</dbReference>
<dbReference type="SUPFAM" id="SSF53223">
    <property type="entry name" value="Aminoacid dehydrogenase-like, N-terminal domain"/>
    <property type="match status" value="1"/>
</dbReference>
<dbReference type="EMBL" id="WTYT01000003">
    <property type="protein sequence ID" value="MXO65787.1"/>
    <property type="molecule type" value="Genomic_DNA"/>
</dbReference>